<evidence type="ECO:0000256" key="3">
    <source>
        <dbReference type="ARBA" id="ARBA00022536"/>
    </source>
</evidence>
<dbReference type="PROSITE" id="PS50026">
    <property type="entry name" value="EGF_3"/>
    <property type="match status" value="1"/>
</dbReference>
<feature type="compositionally biased region" description="Low complexity" evidence="10">
    <location>
        <begin position="82"/>
        <end position="92"/>
    </location>
</feature>
<dbReference type="CDD" id="cd00054">
    <property type="entry name" value="EGF_CA"/>
    <property type="match status" value="1"/>
</dbReference>
<dbReference type="InterPro" id="IPR049883">
    <property type="entry name" value="NOTCH1_EGF-like"/>
</dbReference>
<evidence type="ECO:0000256" key="4">
    <source>
        <dbReference type="ARBA" id="ARBA00022729"/>
    </source>
</evidence>
<evidence type="ECO:0000256" key="10">
    <source>
        <dbReference type="SAM" id="MobiDB-lite"/>
    </source>
</evidence>
<evidence type="ECO:0000256" key="2">
    <source>
        <dbReference type="ARBA" id="ARBA00022475"/>
    </source>
</evidence>
<comment type="caution">
    <text evidence="9">Lacks conserved residue(s) required for the propagation of feature annotation.</text>
</comment>
<evidence type="ECO:0000256" key="9">
    <source>
        <dbReference type="PROSITE-ProRule" id="PRU00076"/>
    </source>
</evidence>
<evidence type="ECO:0000256" key="7">
    <source>
        <dbReference type="ARBA" id="ARBA00023157"/>
    </source>
</evidence>
<dbReference type="Pfam" id="PF07645">
    <property type="entry name" value="EGF_CA"/>
    <property type="match status" value="1"/>
</dbReference>
<dbReference type="Ensembl" id="ENSOANT00000065953.1">
    <property type="protein sequence ID" value="ENSOANP00000047095.1"/>
    <property type="gene ID" value="ENSOANG00000036711.1"/>
</dbReference>
<evidence type="ECO:0000256" key="8">
    <source>
        <dbReference type="ARBA" id="ARBA00023180"/>
    </source>
</evidence>
<comment type="subcellular location">
    <subcellularLocation>
        <location evidence="1">Cell membrane</location>
    </subcellularLocation>
</comment>
<evidence type="ECO:0000259" key="11">
    <source>
        <dbReference type="PROSITE" id="PS50026"/>
    </source>
</evidence>
<sequence length="731" mass="74813">MAWTSRELSGVSPTSTTPPSRPEPATPLPGTTSAAAPEPTEGSTVPPGSSDGSGRSCGPMGGPDAGDHRPDADPATLRCWTDADPTTPSSSSDADHRAPRPRPDAWPKGPGAAEQTLPPTRHTGPPGSERTSDDHSVLPGLSTAATATLHPQTGMGTPRPTLDPRPGPLGTTASPGPGSGPGLMPTQPPPTSLPTPPEQARSTPPPASTPHPKTRPPTPTSPPVPAPPRSGPPPAMSATSVSPEPVSGIRSSPPPGTLASETSPALGLGAVSTVRGSLVEPSLTPPLRPATPSAQHPSPLPTASEETHDPLAFTTMGTPASPPPPTTEGPPTLTMVPTDPRTPPVRTTLTPRPTPTLPSGIPRVAPTPRATPGHPPPPTRPEIPTPMPTAQTPAPSASPRPQTQTPPSPSTPHDPGARGPGGHTPAPGAPDMPPAPLTTESIPTGTAPPPSKAETSPPSPTGASTALDTERAWCLSNPCPAPALCSPTQGGFICSCPAGYQMEEGLCRLVRAFVGIVRLSSENGSAGPGPGPGAPSGLRRLEEEVRTLLMDLLTPMPGFASCTVRVTREPGGMNVVWVQASFSLASSVTVFKLAELMRAAAASSCQPSAPARAPDHYCHRLSLLGQIFQPGSLCRSKSPACDRETAACSDVDGLPLCRCRDGYFQISEMDHSCRACEDGFRLENQTCVRYGGAPTPPHQTTPPIPPKPLHCPHPSPGVFSWSGGWVVSPRL</sequence>
<gene>
    <name evidence="12" type="primary">HEG1</name>
</gene>
<reference evidence="12 13" key="1">
    <citation type="journal article" date="2008" name="Nature">
        <title>Genome analysis of the platypus reveals unique signatures of evolution.</title>
        <authorList>
            <person name="Warren W.C."/>
            <person name="Hillier L.W."/>
            <person name="Marshall Graves J.A."/>
            <person name="Birney E."/>
            <person name="Ponting C.P."/>
            <person name="Grutzner F."/>
            <person name="Belov K."/>
            <person name="Miller W."/>
            <person name="Clarke L."/>
            <person name="Chinwalla A.T."/>
            <person name="Yang S.P."/>
            <person name="Heger A."/>
            <person name="Locke D.P."/>
            <person name="Miethke P."/>
            <person name="Waters P.D."/>
            <person name="Veyrunes F."/>
            <person name="Fulton L."/>
            <person name="Fulton B."/>
            <person name="Graves T."/>
            <person name="Wallis J."/>
            <person name="Puente X.S."/>
            <person name="Lopez-Otin C."/>
            <person name="Ordonez G.R."/>
            <person name="Eichler E.E."/>
            <person name="Chen L."/>
            <person name="Cheng Z."/>
            <person name="Deakin J.E."/>
            <person name="Alsop A."/>
            <person name="Thompson K."/>
            <person name="Kirby P."/>
            <person name="Papenfuss A.T."/>
            <person name="Wakefield M.J."/>
            <person name="Olender T."/>
            <person name="Lancet D."/>
            <person name="Huttley G.A."/>
            <person name="Smit A.F."/>
            <person name="Pask A."/>
            <person name="Temple-Smith P."/>
            <person name="Batzer M.A."/>
            <person name="Walker J.A."/>
            <person name="Konkel M.K."/>
            <person name="Harris R.S."/>
            <person name="Whittington C.M."/>
            <person name="Wong E.S."/>
            <person name="Gemmell N.J."/>
            <person name="Buschiazzo E."/>
            <person name="Vargas Jentzsch I.M."/>
            <person name="Merkel A."/>
            <person name="Schmitz J."/>
            <person name="Zemann A."/>
            <person name="Churakov G."/>
            <person name="Kriegs J.O."/>
            <person name="Brosius J."/>
            <person name="Murchison E.P."/>
            <person name="Sachidanandam R."/>
            <person name="Smith C."/>
            <person name="Hannon G.J."/>
            <person name="Tsend-Ayush E."/>
            <person name="McMillan D."/>
            <person name="Attenborough R."/>
            <person name="Rens W."/>
            <person name="Ferguson-Smith M."/>
            <person name="Lefevre C.M."/>
            <person name="Sharp J.A."/>
            <person name="Nicholas K.R."/>
            <person name="Ray D.A."/>
            <person name="Kube M."/>
            <person name="Reinhardt R."/>
            <person name="Pringle T.H."/>
            <person name="Taylor J."/>
            <person name="Jones R.C."/>
            <person name="Nixon B."/>
            <person name="Dacheux J.L."/>
            <person name="Niwa H."/>
            <person name="Sekita Y."/>
            <person name="Huang X."/>
            <person name="Stark A."/>
            <person name="Kheradpour P."/>
            <person name="Kellis M."/>
            <person name="Flicek P."/>
            <person name="Chen Y."/>
            <person name="Webber C."/>
            <person name="Hardison R."/>
            <person name="Nelson J."/>
            <person name="Hallsworth-Pepin K."/>
            <person name="Delehaunty K."/>
            <person name="Markovic C."/>
            <person name="Minx P."/>
            <person name="Feng Y."/>
            <person name="Kremitzki C."/>
            <person name="Mitreva M."/>
            <person name="Glasscock J."/>
            <person name="Wylie T."/>
            <person name="Wohldmann P."/>
            <person name="Thiru P."/>
            <person name="Nhan M.N."/>
            <person name="Pohl C.S."/>
            <person name="Smith S.M."/>
            <person name="Hou S."/>
            <person name="Nefedov M."/>
            <person name="de Jong P.J."/>
            <person name="Renfree M.B."/>
            <person name="Mardis E.R."/>
            <person name="Wilson R.K."/>
        </authorList>
    </citation>
    <scope>NUCLEOTIDE SEQUENCE [LARGE SCALE GENOMIC DNA]</scope>
    <source>
        <strain evidence="12 13">Glennie</strain>
    </source>
</reference>
<reference evidence="12" key="3">
    <citation type="submission" date="2025-09" db="UniProtKB">
        <authorList>
            <consortium name="Ensembl"/>
        </authorList>
    </citation>
    <scope>IDENTIFICATION</scope>
    <source>
        <strain evidence="12">Glennie</strain>
    </source>
</reference>
<dbReference type="InterPro" id="IPR009030">
    <property type="entry name" value="Growth_fac_rcpt_cys_sf"/>
</dbReference>
<dbReference type="SMART" id="SM00181">
    <property type="entry name" value="EGF"/>
    <property type="match status" value="2"/>
</dbReference>
<accession>A0A6I8P085</accession>
<feature type="domain" description="EGF-like" evidence="11">
    <location>
        <begin position="470"/>
        <end position="508"/>
    </location>
</feature>
<keyword evidence="5" id="KW-0677">Repeat</keyword>
<dbReference type="GO" id="GO:0005886">
    <property type="term" value="C:plasma membrane"/>
    <property type="evidence" value="ECO:0007669"/>
    <property type="project" value="UniProtKB-SubCell"/>
</dbReference>
<evidence type="ECO:0000313" key="12">
    <source>
        <dbReference type="Ensembl" id="ENSOANP00000047095.1"/>
    </source>
</evidence>
<feature type="region of interest" description="Disordered" evidence="10">
    <location>
        <begin position="1"/>
        <end position="465"/>
    </location>
</feature>
<evidence type="ECO:0000256" key="5">
    <source>
        <dbReference type="ARBA" id="ARBA00022737"/>
    </source>
</evidence>
<feature type="compositionally biased region" description="Polar residues" evidence="10">
    <location>
        <begin position="143"/>
        <end position="155"/>
    </location>
</feature>
<dbReference type="Bgee" id="ENSOANG00000036711">
    <property type="expression patterns" value="Expressed in heart and 8 other cell types or tissues"/>
</dbReference>
<keyword evidence="4" id="KW-0732">Signal</keyword>
<dbReference type="Proteomes" id="UP000002279">
    <property type="component" value="Chromosome 1"/>
</dbReference>
<protein>
    <recommendedName>
        <fullName evidence="11">EGF-like domain-containing protein</fullName>
    </recommendedName>
</protein>
<feature type="compositionally biased region" description="Low complexity" evidence="10">
    <location>
        <begin position="9"/>
        <end position="18"/>
    </location>
</feature>
<feature type="compositionally biased region" description="Pro residues" evidence="10">
    <location>
        <begin position="427"/>
        <end position="436"/>
    </location>
</feature>
<dbReference type="InParanoid" id="A0A6I8P085"/>
<keyword evidence="6" id="KW-0472">Membrane</keyword>
<dbReference type="Gene3D" id="2.10.25.10">
    <property type="entry name" value="Laminin"/>
    <property type="match status" value="1"/>
</dbReference>
<keyword evidence="2" id="KW-1003">Cell membrane</keyword>
<dbReference type="PROSITE" id="PS01186">
    <property type="entry name" value="EGF_2"/>
    <property type="match status" value="1"/>
</dbReference>
<keyword evidence="3 9" id="KW-0245">EGF-like domain</keyword>
<keyword evidence="13" id="KW-1185">Reference proteome</keyword>
<feature type="compositionally biased region" description="Low complexity" evidence="10">
    <location>
        <begin position="388"/>
        <end position="403"/>
    </location>
</feature>
<organism evidence="12 13">
    <name type="scientific">Ornithorhynchus anatinus</name>
    <name type="common">Duckbill platypus</name>
    <dbReference type="NCBI Taxonomy" id="9258"/>
    <lineage>
        <taxon>Eukaryota</taxon>
        <taxon>Metazoa</taxon>
        <taxon>Chordata</taxon>
        <taxon>Craniata</taxon>
        <taxon>Vertebrata</taxon>
        <taxon>Euteleostomi</taxon>
        <taxon>Mammalia</taxon>
        <taxon>Monotremata</taxon>
        <taxon>Ornithorhynchidae</taxon>
        <taxon>Ornithorhynchus</taxon>
    </lineage>
</organism>
<keyword evidence="8" id="KW-0325">Glycoprotein</keyword>
<dbReference type="SUPFAM" id="SSF57196">
    <property type="entry name" value="EGF/Laminin"/>
    <property type="match status" value="1"/>
</dbReference>
<feature type="compositionally biased region" description="Low complexity" evidence="10">
    <location>
        <begin position="329"/>
        <end position="351"/>
    </location>
</feature>
<feature type="compositionally biased region" description="Basic and acidic residues" evidence="10">
    <location>
        <begin position="93"/>
        <end position="105"/>
    </location>
</feature>
<dbReference type="SUPFAM" id="SSF57184">
    <property type="entry name" value="Growth factor receptor domain"/>
    <property type="match status" value="1"/>
</dbReference>
<dbReference type="GO" id="GO:0007507">
    <property type="term" value="P:heart development"/>
    <property type="evidence" value="ECO:0000318"/>
    <property type="project" value="GO_Central"/>
</dbReference>
<feature type="compositionally biased region" description="Polar residues" evidence="10">
    <location>
        <begin position="453"/>
        <end position="465"/>
    </location>
</feature>
<keyword evidence="7" id="KW-1015">Disulfide bond</keyword>
<feature type="compositionally biased region" description="Pro residues" evidence="10">
    <location>
        <begin position="186"/>
        <end position="235"/>
    </location>
</feature>
<dbReference type="PANTHER" id="PTHR24037">
    <property type="entry name" value="HEART DEVELOPMENT PROTEIN WITH EGF-LIKE DOMAINS 1"/>
    <property type="match status" value="1"/>
</dbReference>
<dbReference type="PANTHER" id="PTHR24037:SF3">
    <property type="entry name" value="PROTEIN HEG HOMOLOG 1"/>
    <property type="match status" value="1"/>
</dbReference>
<name>A0A6I8P085_ORNAN</name>
<feature type="compositionally biased region" description="Polar residues" evidence="10">
    <location>
        <begin position="41"/>
        <end position="53"/>
    </location>
</feature>
<dbReference type="GeneTree" id="ENSGT00710000106813"/>
<dbReference type="InterPro" id="IPR000742">
    <property type="entry name" value="EGF"/>
</dbReference>
<reference evidence="12" key="2">
    <citation type="submission" date="2025-08" db="UniProtKB">
        <authorList>
            <consortium name="Ensembl"/>
        </authorList>
    </citation>
    <scope>IDENTIFICATION</scope>
    <source>
        <strain evidence="12">Glennie</strain>
    </source>
</reference>
<evidence type="ECO:0000256" key="1">
    <source>
        <dbReference type="ARBA" id="ARBA00004236"/>
    </source>
</evidence>
<proteinExistence type="predicted"/>
<dbReference type="OMA" id="AVNNKCI"/>
<evidence type="ECO:0000313" key="13">
    <source>
        <dbReference type="Proteomes" id="UP000002279"/>
    </source>
</evidence>
<dbReference type="AlphaFoldDB" id="A0A6I8P085"/>
<evidence type="ECO:0000256" key="6">
    <source>
        <dbReference type="ARBA" id="ARBA00023136"/>
    </source>
</evidence>
<feature type="compositionally biased region" description="Pro residues" evidence="10">
    <location>
        <begin position="373"/>
        <end position="387"/>
    </location>
</feature>